<keyword evidence="2" id="KW-1185">Reference proteome</keyword>
<comment type="caution">
    <text evidence="1">The sequence shown here is derived from an EMBL/GenBank/DDBJ whole genome shotgun (WGS) entry which is preliminary data.</text>
</comment>
<proteinExistence type="predicted"/>
<accession>A0A1Q3ESU2</accession>
<protein>
    <submittedName>
        <fullName evidence="1">Uncharacterized protein</fullName>
    </submittedName>
</protein>
<evidence type="ECO:0000313" key="1">
    <source>
        <dbReference type="EMBL" id="GAW10249.1"/>
    </source>
</evidence>
<gene>
    <name evidence="1" type="ORF">LENED_012493</name>
</gene>
<name>A0A1Q3ESU2_LENED</name>
<dbReference type="Proteomes" id="UP000188533">
    <property type="component" value="Unassembled WGS sequence"/>
</dbReference>
<organism evidence="1 2">
    <name type="scientific">Lentinula edodes</name>
    <name type="common">Shiitake mushroom</name>
    <name type="synonym">Lentinus edodes</name>
    <dbReference type="NCBI Taxonomy" id="5353"/>
    <lineage>
        <taxon>Eukaryota</taxon>
        <taxon>Fungi</taxon>
        <taxon>Dikarya</taxon>
        <taxon>Basidiomycota</taxon>
        <taxon>Agaricomycotina</taxon>
        <taxon>Agaricomycetes</taxon>
        <taxon>Agaricomycetidae</taxon>
        <taxon>Agaricales</taxon>
        <taxon>Marasmiineae</taxon>
        <taxon>Omphalotaceae</taxon>
        <taxon>Lentinula</taxon>
    </lineage>
</organism>
<sequence length="76" mass="8161">MAFSDPAASGLYKMSLSMIQAGGGVVRTSMAYGLEGFGPSIIFTGTTLTRQPSGCYVLRALLRQVELDFIFYTGLK</sequence>
<dbReference type="EMBL" id="BDGU01001618">
    <property type="protein sequence ID" value="GAW10249.1"/>
    <property type="molecule type" value="Genomic_DNA"/>
</dbReference>
<evidence type="ECO:0000313" key="2">
    <source>
        <dbReference type="Proteomes" id="UP000188533"/>
    </source>
</evidence>
<reference evidence="1 2" key="1">
    <citation type="submission" date="2016-08" db="EMBL/GenBank/DDBJ databases">
        <authorList>
            <consortium name="Lentinula edodes genome sequencing consortium"/>
            <person name="Sakamoto Y."/>
            <person name="Nakade K."/>
            <person name="Sato S."/>
            <person name="Yoshida Y."/>
            <person name="Miyazaki K."/>
            <person name="Natsume S."/>
            <person name="Konno N."/>
        </authorList>
    </citation>
    <scope>NUCLEOTIDE SEQUENCE [LARGE SCALE GENOMIC DNA]</scope>
    <source>
        <strain evidence="1 2">NBRC 111202</strain>
    </source>
</reference>
<reference evidence="1 2" key="2">
    <citation type="submission" date="2017-02" db="EMBL/GenBank/DDBJ databases">
        <title>A genome survey and senescence transcriptome analysis in Lentinula edodes.</title>
        <authorList>
            <person name="Sakamoto Y."/>
            <person name="Nakade K."/>
            <person name="Sato S."/>
            <person name="Yoshida Y."/>
            <person name="Miyazaki K."/>
            <person name="Natsume S."/>
            <person name="Konno N."/>
        </authorList>
    </citation>
    <scope>NUCLEOTIDE SEQUENCE [LARGE SCALE GENOMIC DNA]</scope>
    <source>
        <strain evidence="1 2">NBRC 111202</strain>
    </source>
</reference>
<dbReference type="AlphaFoldDB" id="A0A1Q3ESU2"/>